<dbReference type="InterPro" id="IPR029083">
    <property type="entry name" value="Imm32"/>
</dbReference>
<evidence type="ECO:0000313" key="2">
    <source>
        <dbReference type="Proteomes" id="UP000239203"/>
    </source>
</evidence>
<proteinExistence type="predicted"/>
<dbReference type="AlphaFoldDB" id="A0A2S6GK80"/>
<gene>
    <name evidence="1" type="ORF">CLV40_113111</name>
</gene>
<dbReference type="Pfam" id="PF15566">
    <property type="entry name" value="Imm32"/>
    <property type="match status" value="2"/>
</dbReference>
<keyword evidence="2" id="KW-1185">Reference proteome</keyword>
<organism evidence="1 2">
    <name type="scientific">Actinokineospora auranticolor</name>
    <dbReference type="NCBI Taxonomy" id="155976"/>
    <lineage>
        <taxon>Bacteria</taxon>
        <taxon>Bacillati</taxon>
        <taxon>Actinomycetota</taxon>
        <taxon>Actinomycetes</taxon>
        <taxon>Pseudonocardiales</taxon>
        <taxon>Pseudonocardiaceae</taxon>
        <taxon>Actinokineospora</taxon>
    </lineage>
</organism>
<dbReference type="EMBL" id="PTIX01000013">
    <property type="protein sequence ID" value="PPK65627.1"/>
    <property type="molecule type" value="Genomic_DNA"/>
</dbReference>
<comment type="caution">
    <text evidence="1">The sequence shown here is derived from an EMBL/GenBank/DDBJ whole genome shotgun (WGS) entry which is preliminary data.</text>
</comment>
<sequence length="127" mass="13778">MEIRVVGEASAPFLSISGSRAALEWLGGHLRTASGSLDLASGDPDPYDYVVDRLEHAVTDGPLVVSESADRRVVRFTGGPWAFDTIAATFEHVAQEALDNHHQHVEHLPIDHPLCGPDSIPFVIEFP</sequence>
<dbReference type="Proteomes" id="UP000239203">
    <property type="component" value="Unassembled WGS sequence"/>
</dbReference>
<accession>A0A2S6GK80</accession>
<name>A0A2S6GK80_9PSEU</name>
<dbReference type="RefSeq" id="WP_104481055.1">
    <property type="nucleotide sequence ID" value="NZ_CP154825.1"/>
</dbReference>
<reference evidence="1 2" key="1">
    <citation type="submission" date="2018-02" db="EMBL/GenBank/DDBJ databases">
        <title>Genomic Encyclopedia of Archaeal and Bacterial Type Strains, Phase II (KMG-II): from individual species to whole genera.</title>
        <authorList>
            <person name="Goeker M."/>
        </authorList>
    </citation>
    <scope>NUCLEOTIDE SEQUENCE [LARGE SCALE GENOMIC DNA]</scope>
    <source>
        <strain evidence="1 2">YU 961-1</strain>
    </source>
</reference>
<protein>
    <submittedName>
        <fullName evidence="1">Uncharacterized protein</fullName>
    </submittedName>
</protein>
<evidence type="ECO:0000313" key="1">
    <source>
        <dbReference type="EMBL" id="PPK65627.1"/>
    </source>
</evidence>